<dbReference type="PANTHER" id="PTHR21521">
    <property type="entry name" value="AMUN, ISOFORM A"/>
    <property type="match status" value="1"/>
</dbReference>
<organism evidence="2 3">
    <name type="scientific">Delitschia confertaspora ATCC 74209</name>
    <dbReference type="NCBI Taxonomy" id="1513339"/>
    <lineage>
        <taxon>Eukaryota</taxon>
        <taxon>Fungi</taxon>
        <taxon>Dikarya</taxon>
        <taxon>Ascomycota</taxon>
        <taxon>Pezizomycotina</taxon>
        <taxon>Dothideomycetes</taxon>
        <taxon>Pleosporomycetidae</taxon>
        <taxon>Pleosporales</taxon>
        <taxon>Delitschiaceae</taxon>
        <taxon>Delitschia</taxon>
    </lineage>
</organism>
<dbReference type="OrthoDB" id="8249012at2759"/>
<evidence type="ECO:0000256" key="1">
    <source>
        <dbReference type="SAM" id="MobiDB-lite"/>
    </source>
</evidence>
<evidence type="ECO:0000313" key="2">
    <source>
        <dbReference type="EMBL" id="KAF2199692.1"/>
    </source>
</evidence>
<dbReference type="PANTHER" id="PTHR21521:SF0">
    <property type="entry name" value="AMUN, ISOFORM A"/>
    <property type="match status" value="1"/>
</dbReference>
<feature type="compositionally biased region" description="Basic and acidic residues" evidence="1">
    <location>
        <begin position="280"/>
        <end position="307"/>
    </location>
</feature>
<protein>
    <submittedName>
        <fullName evidence="2">Uncharacterized protein</fullName>
    </submittedName>
</protein>
<comment type="caution">
    <text evidence="2">The sequence shown here is derived from an EMBL/GenBank/DDBJ whole genome shotgun (WGS) entry which is preliminary data.</text>
</comment>
<dbReference type="AlphaFoldDB" id="A0A9P4JMU9"/>
<dbReference type="EMBL" id="ML994061">
    <property type="protein sequence ID" value="KAF2199692.1"/>
    <property type="molecule type" value="Genomic_DNA"/>
</dbReference>
<reference evidence="2" key="1">
    <citation type="journal article" date="2020" name="Stud. Mycol.">
        <title>101 Dothideomycetes genomes: a test case for predicting lifestyles and emergence of pathogens.</title>
        <authorList>
            <person name="Haridas S."/>
            <person name="Albert R."/>
            <person name="Binder M."/>
            <person name="Bloem J."/>
            <person name="Labutti K."/>
            <person name="Salamov A."/>
            <person name="Andreopoulos B."/>
            <person name="Baker S."/>
            <person name="Barry K."/>
            <person name="Bills G."/>
            <person name="Bluhm B."/>
            <person name="Cannon C."/>
            <person name="Castanera R."/>
            <person name="Culley D."/>
            <person name="Daum C."/>
            <person name="Ezra D."/>
            <person name="Gonzalez J."/>
            <person name="Henrissat B."/>
            <person name="Kuo A."/>
            <person name="Liang C."/>
            <person name="Lipzen A."/>
            <person name="Lutzoni F."/>
            <person name="Magnuson J."/>
            <person name="Mondo S."/>
            <person name="Nolan M."/>
            <person name="Ohm R."/>
            <person name="Pangilinan J."/>
            <person name="Park H.-J."/>
            <person name="Ramirez L."/>
            <person name="Alfaro M."/>
            <person name="Sun H."/>
            <person name="Tritt A."/>
            <person name="Yoshinaga Y."/>
            <person name="Zwiers L.-H."/>
            <person name="Turgeon B."/>
            <person name="Goodwin S."/>
            <person name="Spatafora J."/>
            <person name="Crous P."/>
            <person name="Grigoriev I."/>
        </authorList>
    </citation>
    <scope>NUCLEOTIDE SEQUENCE</scope>
    <source>
        <strain evidence="2">ATCC 74209</strain>
    </source>
</reference>
<evidence type="ECO:0000313" key="3">
    <source>
        <dbReference type="Proteomes" id="UP000799536"/>
    </source>
</evidence>
<name>A0A9P4JMU9_9PLEO</name>
<dbReference type="Proteomes" id="UP000799536">
    <property type="component" value="Unassembled WGS sequence"/>
</dbReference>
<feature type="compositionally biased region" description="Basic and acidic residues" evidence="1">
    <location>
        <begin position="336"/>
        <end position="350"/>
    </location>
</feature>
<proteinExistence type="predicted"/>
<feature type="region of interest" description="Disordered" evidence="1">
    <location>
        <begin position="280"/>
        <end position="350"/>
    </location>
</feature>
<gene>
    <name evidence="2" type="ORF">GQ43DRAFT_482241</name>
</gene>
<keyword evidence="3" id="KW-1185">Reference proteome</keyword>
<accession>A0A9P4JMU9</accession>
<sequence length="350" mass="40408">MPDLRHNTITLEAFRKVLSNYDAAVPEKLKELDVLRYETIPAAMKQRAKEAEENREEEIRRGEKQKVHPESKVEEYLDYYLTKEEVLQLVEWKLKHGTFRPSLLKLVSSNHAEEIETTTRQAYALLTQSVNYRTAPVRYCPHKNTMAALRHLCVLRGIGPATASLLLSVHAGNRWGAVPFFSDELFRWMMWDGKTKDGRNVDEKGGKGKGWKRKIGYTEKEYEMMLQKAVDSLTNLDHQRRQLVGAEPEVKMVEVEKVAWVLGRCEWDLDDLEGEFVRTEGERKAGEKAGMKLGEKQDDTSGTKTAEEPLPVKPKTMKRKGDEDVSPPPPRRSTRRRMETEAERSLSRRR</sequence>